<dbReference type="Pfam" id="PF06013">
    <property type="entry name" value="WXG100"/>
    <property type="match status" value="1"/>
</dbReference>
<dbReference type="Proteomes" id="UP001501638">
    <property type="component" value="Unassembled WGS sequence"/>
</dbReference>
<protein>
    <recommendedName>
        <fullName evidence="3">WXG100 family type VII secretion target</fullName>
    </recommendedName>
</protein>
<evidence type="ECO:0000313" key="2">
    <source>
        <dbReference type="Proteomes" id="UP001501638"/>
    </source>
</evidence>
<sequence>MSGEGGGTFQSNDADLKSLLDEVRDMQAKLKSKISNLNAVVDTIQAAWTGDAHKSYDNLQRQTNEYARNLDGKLQMIEEALQASKDGFTANEVQQLEDFNQLAKASPISDFSGVGVTPTTK</sequence>
<comment type="caution">
    <text evidence="1">The sequence shown here is derived from an EMBL/GenBank/DDBJ whole genome shotgun (WGS) entry which is preliminary data.</text>
</comment>
<reference evidence="2" key="1">
    <citation type="journal article" date="2019" name="Int. J. Syst. Evol. Microbiol.">
        <title>The Global Catalogue of Microorganisms (GCM) 10K type strain sequencing project: providing services to taxonomists for standard genome sequencing and annotation.</title>
        <authorList>
            <consortium name="The Broad Institute Genomics Platform"/>
            <consortium name="The Broad Institute Genome Sequencing Center for Infectious Disease"/>
            <person name="Wu L."/>
            <person name="Ma J."/>
        </authorList>
    </citation>
    <scope>NUCLEOTIDE SEQUENCE [LARGE SCALE GENOMIC DNA]</scope>
    <source>
        <strain evidence="2">JCM 6305</strain>
    </source>
</reference>
<dbReference type="EMBL" id="BAAASZ010000032">
    <property type="protein sequence ID" value="GAA2458454.1"/>
    <property type="molecule type" value="Genomic_DNA"/>
</dbReference>
<dbReference type="InterPro" id="IPR036689">
    <property type="entry name" value="ESAT-6-like_sf"/>
</dbReference>
<dbReference type="RefSeq" id="WP_344327113.1">
    <property type="nucleotide sequence ID" value="NZ_BAAASZ010000032.1"/>
</dbReference>
<gene>
    <name evidence="1" type="ORF">GCM10010405_48380</name>
</gene>
<keyword evidence="2" id="KW-1185">Reference proteome</keyword>
<evidence type="ECO:0000313" key="1">
    <source>
        <dbReference type="EMBL" id="GAA2458454.1"/>
    </source>
</evidence>
<dbReference type="Gene3D" id="1.10.287.1060">
    <property type="entry name" value="ESAT-6-like"/>
    <property type="match status" value="1"/>
</dbReference>
<dbReference type="SUPFAM" id="SSF140453">
    <property type="entry name" value="EsxAB dimer-like"/>
    <property type="match status" value="1"/>
</dbReference>
<dbReference type="NCBIfam" id="TIGR03930">
    <property type="entry name" value="WXG100_ESAT6"/>
    <property type="match status" value="1"/>
</dbReference>
<organism evidence="1 2">
    <name type="scientific">Streptomyces macrosporus</name>
    <dbReference type="NCBI Taxonomy" id="44032"/>
    <lineage>
        <taxon>Bacteria</taxon>
        <taxon>Bacillati</taxon>
        <taxon>Actinomycetota</taxon>
        <taxon>Actinomycetes</taxon>
        <taxon>Kitasatosporales</taxon>
        <taxon>Streptomycetaceae</taxon>
        <taxon>Streptomyces</taxon>
    </lineage>
</organism>
<accession>A0ABP5XMQ9</accession>
<evidence type="ECO:0008006" key="3">
    <source>
        <dbReference type="Google" id="ProtNLM"/>
    </source>
</evidence>
<name>A0ABP5XMQ9_9ACTN</name>
<proteinExistence type="predicted"/>
<dbReference type="InterPro" id="IPR010310">
    <property type="entry name" value="T7SS_ESAT-6-like"/>
</dbReference>